<sequence length="237" mass="26790">MARVSRIVETGLSGQRYAITICPSPASETTPMRQPRTVRALEEFGRTRLSQSFFMRDFLYSEIAAINGLPNLPDDPDLAIAAGERLCEELLEPLQSRFGRISVRSAYRSSGVNAFGNANKLNCAINEKNFAGHIWDRRDAGGHMGATACIIVNRFISYYQRSGDWEALAWWVHDKLPYSNMEFFPKFAAFNLQWHEVPTRSIHSFIPPRRGCLTKPGMANWDGRHEDAYAAMLEEIG</sequence>
<dbReference type="AlphaFoldDB" id="A0A7W6ILW6"/>
<name>A0A7W6ILW6_9HYPH</name>
<evidence type="ECO:0008006" key="3">
    <source>
        <dbReference type="Google" id="ProtNLM"/>
    </source>
</evidence>
<evidence type="ECO:0000313" key="2">
    <source>
        <dbReference type="Proteomes" id="UP000547011"/>
    </source>
</evidence>
<accession>A0A7W6ILW6</accession>
<proteinExistence type="predicted"/>
<protein>
    <recommendedName>
        <fullName evidence="3">Peptidase M15</fullName>
    </recommendedName>
</protein>
<dbReference type="InterPro" id="IPR009045">
    <property type="entry name" value="Zn_M74/Hedgehog-like"/>
</dbReference>
<gene>
    <name evidence="1" type="ORF">GGR20_001636</name>
</gene>
<evidence type="ECO:0000313" key="1">
    <source>
        <dbReference type="EMBL" id="MBB4051994.1"/>
    </source>
</evidence>
<comment type="caution">
    <text evidence="1">The sequence shown here is derived from an EMBL/GenBank/DDBJ whole genome shotgun (WGS) entry which is preliminary data.</text>
</comment>
<dbReference type="EMBL" id="JACIEW010000003">
    <property type="protein sequence ID" value="MBB4051994.1"/>
    <property type="molecule type" value="Genomic_DNA"/>
</dbReference>
<dbReference type="Proteomes" id="UP000547011">
    <property type="component" value="Unassembled WGS sequence"/>
</dbReference>
<keyword evidence="2" id="KW-1185">Reference proteome</keyword>
<dbReference type="SUPFAM" id="SSF55166">
    <property type="entry name" value="Hedgehog/DD-peptidase"/>
    <property type="match status" value="1"/>
</dbReference>
<organism evidence="1 2">
    <name type="scientific">Devosia subaequoris</name>
    <dbReference type="NCBI Taxonomy" id="395930"/>
    <lineage>
        <taxon>Bacteria</taxon>
        <taxon>Pseudomonadati</taxon>
        <taxon>Pseudomonadota</taxon>
        <taxon>Alphaproteobacteria</taxon>
        <taxon>Hyphomicrobiales</taxon>
        <taxon>Devosiaceae</taxon>
        <taxon>Devosia</taxon>
    </lineage>
</organism>
<reference evidence="1 2" key="1">
    <citation type="submission" date="2020-08" db="EMBL/GenBank/DDBJ databases">
        <title>Genomic Encyclopedia of Type Strains, Phase IV (KMG-IV): sequencing the most valuable type-strain genomes for metagenomic binning, comparative biology and taxonomic classification.</title>
        <authorList>
            <person name="Goeker M."/>
        </authorList>
    </citation>
    <scope>NUCLEOTIDE SEQUENCE [LARGE SCALE GENOMIC DNA]</scope>
    <source>
        <strain evidence="1 2">DSM 23447</strain>
    </source>
</reference>